<dbReference type="OrthoDB" id="676979at2759"/>
<evidence type="ECO:0000256" key="3">
    <source>
        <dbReference type="SAM" id="Phobius"/>
    </source>
</evidence>
<evidence type="ECO:0000313" key="5">
    <source>
        <dbReference type="Proteomes" id="UP000183567"/>
    </source>
</evidence>
<organism evidence="4 5">
    <name type="scientific">Rhizopogon vesiculosus</name>
    <dbReference type="NCBI Taxonomy" id="180088"/>
    <lineage>
        <taxon>Eukaryota</taxon>
        <taxon>Fungi</taxon>
        <taxon>Dikarya</taxon>
        <taxon>Basidiomycota</taxon>
        <taxon>Agaricomycotina</taxon>
        <taxon>Agaricomycetes</taxon>
        <taxon>Agaricomycetidae</taxon>
        <taxon>Boletales</taxon>
        <taxon>Suillineae</taxon>
        <taxon>Rhizopogonaceae</taxon>
        <taxon>Rhizopogon</taxon>
    </lineage>
</organism>
<reference evidence="4 5" key="1">
    <citation type="submission" date="2016-03" db="EMBL/GenBank/DDBJ databases">
        <title>Comparative genomics of the ectomycorrhizal sister species Rhizopogon vinicolor and Rhizopogon vesiculosus (Basidiomycota: Boletales) reveals a divergence of the mating type B locus.</title>
        <authorList>
            <person name="Mujic A.B."/>
            <person name="Kuo A."/>
            <person name="Tritt A."/>
            <person name="Lipzen A."/>
            <person name="Chen C."/>
            <person name="Johnson J."/>
            <person name="Sharma A."/>
            <person name="Barry K."/>
            <person name="Grigoriev I.V."/>
            <person name="Spatafora J.W."/>
        </authorList>
    </citation>
    <scope>NUCLEOTIDE SEQUENCE [LARGE SCALE GENOMIC DNA]</scope>
    <source>
        <strain evidence="4 5">AM-OR11-056</strain>
    </source>
</reference>
<evidence type="ECO:0000313" key="4">
    <source>
        <dbReference type="EMBL" id="OJA19431.1"/>
    </source>
</evidence>
<evidence type="ECO:0000256" key="2">
    <source>
        <dbReference type="SAM" id="MobiDB-lite"/>
    </source>
</evidence>
<name>A0A1J8QFJ4_9AGAM</name>
<keyword evidence="3" id="KW-1133">Transmembrane helix</keyword>
<feature type="transmembrane region" description="Helical" evidence="3">
    <location>
        <begin position="111"/>
        <end position="131"/>
    </location>
</feature>
<comment type="subcellular location">
    <subcellularLocation>
        <location evidence="1">Cell envelope</location>
    </subcellularLocation>
</comment>
<dbReference type="AlphaFoldDB" id="A0A1J8QFJ4"/>
<evidence type="ECO:0000256" key="1">
    <source>
        <dbReference type="ARBA" id="ARBA00004196"/>
    </source>
</evidence>
<proteinExistence type="predicted"/>
<dbReference type="SUPFAM" id="SSF52058">
    <property type="entry name" value="L domain-like"/>
    <property type="match status" value="1"/>
</dbReference>
<dbReference type="PANTHER" id="PTHR48059:SF23">
    <property type="entry name" value="LEUCINE-RICH REPEAT-CONTAINING N-TERMINAL PLANT-TYPE DOMAIN-CONTAINING PROTEIN"/>
    <property type="match status" value="1"/>
</dbReference>
<dbReference type="InterPro" id="IPR032675">
    <property type="entry name" value="LRR_dom_sf"/>
</dbReference>
<dbReference type="STRING" id="180088.A0A1J8QFJ4"/>
<dbReference type="PANTHER" id="PTHR48059">
    <property type="entry name" value="POLYGALACTURONASE INHIBITOR 1"/>
    <property type="match status" value="1"/>
</dbReference>
<protein>
    <recommendedName>
        <fullName evidence="6">Leucine-rich repeat-containing N-terminal plant-type domain-containing protein</fullName>
    </recommendedName>
</protein>
<gene>
    <name evidence="4" type="ORF">AZE42_02262</name>
</gene>
<dbReference type="InterPro" id="IPR051848">
    <property type="entry name" value="PGIP"/>
</dbReference>
<comment type="caution">
    <text evidence="4">The sequence shown here is derived from an EMBL/GenBank/DDBJ whole genome shotgun (WGS) entry which is preliminary data.</text>
</comment>
<dbReference type="Gene3D" id="3.80.10.10">
    <property type="entry name" value="Ribonuclease Inhibitor"/>
    <property type="match status" value="1"/>
</dbReference>
<dbReference type="Proteomes" id="UP000183567">
    <property type="component" value="Unassembled WGS sequence"/>
</dbReference>
<dbReference type="EMBL" id="LVVM01001043">
    <property type="protein sequence ID" value="OJA19431.1"/>
    <property type="molecule type" value="Genomic_DNA"/>
</dbReference>
<feature type="region of interest" description="Disordered" evidence="2">
    <location>
        <begin position="1"/>
        <end position="43"/>
    </location>
</feature>
<keyword evidence="3" id="KW-0812">Transmembrane</keyword>
<feature type="compositionally biased region" description="Basic and acidic residues" evidence="2">
    <location>
        <begin position="1"/>
        <end position="10"/>
    </location>
</feature>
<accession>A0A1J8QFJ4</accession>
<keyword evidence="3" id="KW-0472">Membrane</keyword>
<sequence>MSSKFREHLSIKLPHPNDNVEKSKFSPASTIAPSRVASSPKDIEAGLSPSPSFRDRFTKLFFDFRTLSRDSDTLPIQEPYLSQWPPLHVQKRRCTCHHPEKKKRNRRSCCVILLLIIILLWLIGNIIFLNIRVLSMTSPIISSPTNASTTSTAYSLSSNAQQCLSEYTLNAPSAPSSYPCSTCLPTFQAVPSTYLSSNPQNAQQIINAIQFCGLRGIFDTANSQGQATLGNSSWVQDVKFCAWNGVTCDGSGRVANLTLTFPGVPATLPNELGALTGLEALQVIGGNSIPAGALPSSFTNLTSLSNLHIEATAITALPSNLFSSLKAVTTLTLVRNTMMGSSLPSTLTQLSLQNLVINSQQLTNPLSTLSSSSSLQASLQLLDLSSTSLTGTIPSTISSFSALTQLLLSNNNLQAPLPTNFSPSLQILSLQNNTALTGTVPSSLCSSAQLKSCSLQSTGLNATGGCGSCQF</sequence>
<keyword evidence="5" id="KW-1185">Reference proteome</keyword>
<evidence type="ECO:0008006" key="6">
    <source>
        <dbReference type="Google" id="ProtNLM"/>
    </source>
</evidence>